<keyword evidence="4 5" id="KW-0472">Membrane</keyword>
<dbReference type="GO" id="GO:0016020">
    <property type="term" value="C:membrane"/>
    <property type="evidence" value="ECO:0007669"/>
    <property type="project" value="UniProtKB-SubCell"/>
</dbReference>
<reference evidence="7" key="1">
    <citation type="submission" date="2021-02" db="EMBL/GenBank/DDBJ databases">
        <authorList>
            <person name="Nowell W R."/>
        </authorList>
    </citation>
    <scope>NUCLEOTIDE SEQUENCE</scope>
</reference>
<dbReference type="OrthoDB" id="10010050at2759"/>
<proteinExistence type="predicted"/>
<dbReference type="PRINTS" id="PR00237">
    <property type="entry name" value="GPCRRHODOPSN"/>
</dbReference>
<evidence type="ECO:0000313" key="8">
    <source>
        <dbReference type="EMBL" id="CAF4046261.1"/>
    </source>
</evidence>
<dbReference type="InterPro" id="IPR017452">
    <property type="entry name" value="GPCR_Rhodpsn_7TM"/>
</dbReference>
<keyword evidence="3 5" id="KW-1133">Transmembrane helix</keyword>
<keyword evidence="2 5" id="KW-0812">Transmembrane</keyword>
<accession>A0A816F9K1</accession>
<dbReference type="Gene3D" id="1.20.1070.10">
    <property type="entry name" value="Rhodopsin 7-helix transmembrane proteins"/>
    <property type="match status" value="1"/>
</dbReference>
<evidence type="ECO:0000313" key="7">
    <source>
        <dbReference type="EMBL" id="CAF1656931.1"/>
    </source>
</evidence>
<feature type="transmembrane region" description="Helical" evidence="5">
    <location>
        <begin position="48"/>
        <end position="69"/>
    </location>
</feature>
<dbReference type="PANTHER" id="PTHR46641:SF18">
    <property type="entry name" value="G-PROTEIN COUPLED RECEPTORS FAMILY 1 PROFILE DOMAIN-CONTAINING PROTEIN"/>
    <property type="match status" value="1"/>
</dbReference>
<sequence>MVYQFEEINVQINRWVVLIITLFSILGNMVNIAVFLRPVFNHHVCSWYLLALATNNCLYSVTVLVYRILTDGFQIQIFSNSFSVCQFISFMNTFCTGLSHYLIVFTAIDRWSASSTNVRHSRFNSFQVMPWSVLTILVFCAVVAVSSAVVTELGATDGLGCSIRATTIYNQFYLIVQLVLFAIIAPILMIIFTLLTIQNRKMTGDLPITVSRCRKMEYHLTQIFFLLVTVHIMLNLLEWIEYLILFRPNMFGSCMLIQTMIRIPIYASFAVPIVWYLILGIEFRRELGKMIPILAPLFGRIQINTTVNNDVEAHVY</sequence>
<feature type="transmembrane region" description="Helical" evidence="5">
    <location>
        <begin position="128"/>
        <end position="151"/>
    </location>
</feature>
<dbReference type="Proteomes" id="UP000681720">
    <property type="component" value="Unassembled WGS sequence"/>
</dbReference>
<organism evidence="7 9">
    <name type="scientific">Rotaria magnacalcarata</name>
    <dbReference type="NCBI Taxonomy" id="392030"/>
    <lineage>
        <taxon>Eukaryota</taxon>
        <taxon>Metazoa</taxon>
        <taxon>Spiralia</taxon>
        <taxon>Gnathifera</taxon>
        <taxon>Rotifera</taxon>
        <taxon>Eurotatoria</taxon>
        <taxon>Bdelloidea</taxon>
        <taxon>Philodinida</taxon>
        <taxon>Philodinidae</taxon>
        <taxon>Rotaria</taxon>
    </lineage>
</organism>
<evidence type="ECO:0000256" key="5">
    <source>
        <dbReference type="SAM" id="Phobius"/>
    </source>
</evidence>
<feature type="transmembrane region" description="Helical" evidence="5">
    <location>
        <begin position="260"/>
        <end position="281"/>
    </location>
</feature>
<dbReference type="AlphaFoldDB" id="A0A816F9K1"/>
<dbReference type="PANTHER" id="PTHR46641">
    <property type="entry name" value="FMRFAMIDE RECEPTOR-RELATED"/>
    <property type="match status" value="1"/>
</dbReference>
<dbReference type="SUPFAM" id="SSF81321">
    <property type="entry name" value="Family A G protein-coupled receptor-like"/>
    <property type="match status" value="1"/>
</dbReference>
<name>A0A816F9K1_9BILA</name>
<feature type="transmembrane region" description="Helical" evidence="5">
    <location>
        <begin position="171"/>
        <end position="197"/>
    </location>
</feature>
<evidence type="ECO:0000256" key="4">
    <source>
        <dbReference type="ARBA" id="ARBA00023136"/>
    </source>
</evidence>
<dbReference type="Proteomes" id="UP000663834">
    <property type="component" value="Unassembled WGS sequence"/>
</dbReference>
<dbReference type="PROSITE" id="PS50262">
    <property type="entry name" value="G_PROTEIN_RECEP_F1_2"/>
    <property type="match status" value="1"/>
</dbReference>
<evidence type="ECO:0000256" key="3">
    <source>
        <dbReference type="ARBA" id="ARBA00022989"/>
    </source>
</evidence>
<dbReference type="InterPro" id="IPR052954">
    <property type="entry name" value="GPCR-Ligand_Int"/>
</dbReference>
<feature type="domain" description="G-protein coupled receptors family 1 profile" evidence="6">
    <location>
        <begin position="27"/>
        <end position="197"/>
    </location>
</feature>
<feature type="transmembrane region" description="Helical" evidence="5">
    <location>
        <begin position="89"/>
        <end position="108"/>
    </location>
</feature>
<evidence type="ECO:0000313" key="9">
    <source>
        <dbReference type="Proteomes" id="UP000663834"/>
    </source>
</evidence>
<dbReference type="EMBL" id="CAJNOW010017374">
    <property type="protein sequence ID" value="CAF1656931.1"/>
    <property type="molecule type" value="Genomic_DNA"/>
</dbReference>
<dbReference type="InterPro" id="IPR000276">
    <property type="entry name" value="GPCR_Rhodpsn"/>
</dbReference>
<gene>
    <name evidence="8" type="ORF">GIL414_LOCUS14181</name>
    <name evidence="7" type="ORF">KQP761_LOCUS31165</name>
</gene>
<dbReference type="GO" id="GO:0004930">
    <property type="term" value="F:G protein-coupled receptor activity"/>
    <property type="evidence" value="ECO:0007669"/>
    <property type="project" value="InterPro"/>
</dbReference>
<evidence type="ECO:0000256" key="2">
    <source>
        <dbReference type="ARBA" id="ARBA00022692"/>
    </source>
</evidence>
<feature type="transmembrane region" description="Helical" evidence="5">
    <location>
        <begin position="15"/>
        <end position="36"/>
    </location>
</feature>
<protein>
    <recommendedName>
        <fullName evidence="6">G-protein coupled receptors family 1 profile domain-containing protein</fullName>
    </recommendedName>
</protein>
<feature type="transmembrane region" description="Helical" evidence="5">
    <location>
        <begin position="218"/>
        <end position="240"/>
    </location>
</feature>
<comment type="subcellular location">
    <subcellularLocation>
        <location evidence="1">Membrane</location>
    </subcellularLocation>
</comment>
<evidence type="ECO:0000259" key="6">
    <source>
        <dbReference type="PROSITE" id="PS50262"/>
    </source>
</evidence>
<comment type="caution">
    <text evidence="7">The sequence shown here is derived from an EMBL/GenBank/DDBJ whole genome shotgun (WGS) entry which is preliminary data.</text>
</comment>
<evidence type="ECO:0000256" key="1">
    <source>
        <dbReference type="ARBA" id="ARBA00004370"/>
    </source>
</evidence>
<dbReference type="EMBL" id="CAJOBJ010005933">
    <property type="protein sequence ID" value="CAF4046261.1"/>
    <property type="molecule type" value="Genomic_DNA"/>
</dbReference>